<dbReference type="InterPro" id="IPR006141">
    <property type="entry name" value="Intein_N"/>
</dbReference>
<proteinExistence type="predicted"/>
<dbReference type="InterPro" id="IPR036844">
    <property type="entry name" value="Hint_dom_sf"/>
</dbReference>
<accession>A0ABU5HI39</accession>
<dbReference type="Proteomes" id="UP001291309">
    <property type="component" value="Unassembled WGS sequence"/>
</dbReference>
<dbReference type="Gene3D" id="2.170.16.10">
    <property type="entry name" value="Hedgehog/Intein (Hint) domain"/>
    <property type="match status" value="1"/>
</dbReference>
<name>A0ABU5HI39_9BACT</name>
<gene>
    <name evidence="1" type="ORF">SYV04_41425</name>
</gene>
<dbReference type="CDD" id="cd00081">
    <property type="entry name" value="Hint"/>
    <property type="match status" value="1"/>
</dbReference>
<organism evidence="1 2">
    <name type="scientific">Hyalangium rubrum</name>
    <dbReference type="NCBI Taxonomy" id="3103134"/>
    <lineage>
        <taxon>Bacteria</taxon>
        <taxon>Pseudomonadati</taxon>
        <taxon>Myxococcota</taxon>
        <taxon>Myxococcia</taxon>
        <taxon>Myxococcales</taxon>
        <taxon>Cystobacterineae</taxon>
        <taxon>Archangiaceae</taxon>
        <taxon>Hyalangium</taxon>
    </lineage>
</organism>
<sequence>MSTVLLTMAFSAVGCGEMANPDEQNNPSTTPEEVTAQSAMSLATFQTLANVSDNTGRCVGGNTVSFCNGELDYAYLIGLITVDAYNWGRANGYYPVIDRYDTIQAICKCGCFEAETSILTQDERGAALWTKAKDIKSGMSLMSLNEGVSLSSPSMSIKPLKALTRGKEGPALHVFKLDNGHILKVTQHHGMLLSDGRVVAAHSVDVGAEFVALDGSLVKVTGLDFEFTQDEVFNFEVGASDKSGHFIAAEGVLVGDLAWQNQLAREVGSIAVRK</sequence>
<dbReference type="SUPFAM" id="SSF51294">
    <property type="entry name" value="Hedgehog/intein (Hint) domain"/>
    <property type="match status" value="1"/>
</dbReference>
<dbReference type="PROSITE" id="PS50817">
    <property type="entry name" value="INTEIN_N_TER"/>
    <property type="match status" value="1"/>
</dbReference>
<evidence type="ECO:0000313" key="2">
    <source>
        <dbReference type="Proteomes" id="UP001291309"/>
    </source>
</evidence>
<dbReference type="RefSeq" id="WP_321551634.1">
    <property type="nucleotide sequence ID" value="NZ_JAXIVS010000025.1"/>
</dbReference>
<reference evidence="1 2" key="1">
    <citation type="submission" date="2023-12" db="EMBL/GenBank/DDBJ databases">
        <title>the genome sequence of Hyalangium sp. s54d21.</title>
        <authorList>
            <person name="Zhang X."/>
        </authorList>
    </citation>
    <scope>NUCLEOTIDE SEQUENCE [LARGE SCALE GENOMIC DNA]</scope>
    <source>
        <strain evidence="2">s54d21</strain>
    </source>
</reference>
<protein>
    <recommendedName>
        <fullName evidence="3">Hint domain-containing protein</fullName>
    </recommendedName>
</protein>
<dbReference type="EMBL" id="JAXIVS010000025">
    <property type="protein sequence ID" value="MDY7232920.1"/>
    <property type="molecule type" value="Genomic_DNA"/>
</dbReference>
<comment type="caution">
    <text evidence="1">The sequence shown here is derived from an EMBL/GenBank/DDBJ whole genome shotgun (WGS) entry which is preliminary data.</text>
</comment>
<evidence type="ECO:0008006" key="3">
    <source>
        <dbReference type="Google" id="ProtNLM"/>
    </source>
</evidence>
<keyword evidence="2" id="KW-1185">Reference proteome</keyword>
<evidence type="ECO:0000313" key="1">
    <source>
        <dbReference type="EMBL" id="MDY7232920.1"/>
    </source>
</evidence>